<sequence length="318" mass="34625">MNWLSNGVRYLTLGLALAGFVGITLVIREVQAQNSGEIPPPPVAPPVKSFESTVAGTGIVEALSENVSIGVPVQGLVTEVMVKVNDKVEKGQPLFKIDESDLQAQMVGLQAAVEVAKARVEVQEAGLARSQDLLDRLRAVPDRRAVSVDELKTREMDVMVAKAQLSASKAEVVSAEAGVRQTELLMERLTVRAPRDGSILQVNIRAGEYASFAPRNAALILGDLENLQVRVDVDEQNAMRVQPGQRAVAYVKGDKKRALPLEFVRVEPFVIPKMSLTGASTERVDTRVLQVIYQLKRPENPTIYVGQQVDVSIEADVR</sequence>
<dbReference type="EMBL" id="VAUV01000012">
    <property type="protein sequence ID" value="TLD69581.1"/>
    <property type="molecule type" value="Genomic_DNA"/>
</dbReference>
<proteinExistence type="predicted"/>
<evidence type="ECO:0000313" key="2">
    <source>
        <dbReference type="EMBL" id="TLD69581.1"/>
    </source>
</evidence>
<organism evidence="2 3">
    <name type="scientific">Phragmitibacter flavus</name>
    <dbReference type="NCBI Taxonomy" id="2576071"/>
    <lineage>
        <taxon>Bacteria</taxon>
        <taxon>Pseudomonadati</taxon>
        <taxon>Verrucomicrobiota</taxon>
        <taxon>Verrucomicrobiia</taxon>
        <taxon>Verrucomicrobiales</taxon>
        <taxon>Verrucomicrobiaceae</taxon>
        <taxon>Phragmitibacter</taxon>
    </lineage>
</organism>
<accession>A0A5R8KBA9</accession>
<dbReference type="Pfam" id="PF25917">
    <property type="entry name" value="BSH_RND"/>
    <property type="match status" value="1"/>
</dbReference>
<keyword evidence="3" id="KW-1185">Reference proteome</keyword>
<dbReference type="GO" id="GO:0015562">
    <property type="term" value="F:efflux transmembrane transporter activity"/>
    <property type="evidence" value="ECO:0007669"/>
    <property type="project" value="TreeGrafter"/>
</dbReference>
<evidence type="ECO:0000313" key="3">
    <source>
        <dbReference type="Proteomes" id="UP000306196"/>
    </source>
</evidence>
<feature type="domain" description="Multidrug resistance protein MdtA-like barrel-sandwich hybrid" evidence="1">
    <location>
        <begin position="66"/>
        <end position="217"/>
    </location>
</feature>
<gene>
    <name evidence="2" type="ORF">FEM03_16620</name>
</gene>
<dbReference type="Proteomes" id="UP000306196">
    <property type="component" value="Unassembled WGS sequence"/>
</dbReference>
<dbReference type="PANTHER" id="PTHR30469">
    <property type="entry name" value="MULTIDRUG RESISTANCE PROTEIN MDTA"/>
    <property type="match status" value="1"/>
</dbReference>
<protein>
    <submittedName>
        <fullName evidence="2">Biotin/lipoyl-binding protein</fullName>
    </submittedName>
</protein>
<dbReference type="Gene3D" id="2.40.50.100">
    <property type="match status" value="1"/>
</dbReference>
<dbReference type="InterPro" id="IPR058625">
    <property type="entry name" value="MdtA-like_BSH"/>
</dbReference>
<dbReference type="RefSeq" id="WP_138087409.1">
    <property type="nucleotide sequence ID" value="NZ_VAUV01000012.1"/>
</dbReference>
<comment type="caution">
    <text evidence="2">The sequence shown here is derived from an EMBL/GenBank/DDBJ whole genome shotgun (WGS) entry which is preliminary data.</text>
</comment>
<dbReference type="SUPFAM" id="SSF111369">
    <property type="entry name" value="HlyD-like secretion proteins"/>
    <property type="match status" value="1"/>
</dbReference>
<dbReference type="Gene3D" id="2.40.30.170">
    <property type="match status" value="1"/>
</dbReference>
<name>A0A5R8KBA9_9BACT</name>
<dbReference type="PANTHER" id="PTHR30469:SF15">
    <property type="entry name" value="HLYD FAMILY OF SECRETION PROTEINS"/>
    <property type="match status" value="1"/>
</dbReference>
<dbReference type="Gene3D" id="1.10.287.470">
    <property type="entry name" value="Helix hairpin bin"/>
    <property type="match status" value="1"/>
</dbReference>
<dbReference type="GO" id="GO:1990281">
    <property type="term" value="C:efflux pump complex"/>
    <property type="evidence" value="ECO:0007669"/>
    <property type="project" value="TreeGrafter"/>
</dbReference>
<evidence type="ECO:0000259" key="1">
    <source>
        <dbReference type="Pfam" id="PF25917"/>
    </source>
</evidence>
<dbReference type="OrthoDB" id="9785187at2"/>
<reference evidence="2 3" key="1">
    <citation type="submission" date="2019-05" db="EMBL/GenBank/DDBJ databases">
        <title>Verrucobacter flavum gen. nov., sp. nov. a new member of the family Verrucomicrobiaceae.</title>
        <authorList>
            <person name="Szuroczki S."/>
            <person name="Abbaszade G."/>
            <person name="Szabo A."/>
            <person name="Felfoldi T."/>
            <person name="Schumann P."/>
            <person name="Boka K."/>
            <person name="Keki Z."/>
            <person name="Toumi M."/>
            <person name="Toth E."/>
        </authorList>
    </citation>
    <scope>NUCLEOTIDE SEQUENCE [LARGE SCALE GENOMIC DNA]</scope>
    <source>
        <strain evidence="2 3">MG-N-17</strain>
    </source>
</reference>
<dbReference type="AlphaFoldDB" id="A0A5R8KBA9"/>